<dbReference type="PANTHER" id="PTHR43471:SF3">
    <property type="entry name" value="ABC TRANSPORTER PERMEASE PROTEIN NATB"/>
    <property type="match status" value="1"/>
</dbReference>
<dbReference type="Pfam" id="PF12698">
    <property type="entry name" value="ABC2_membrane_3"/>
    <property type="match status" value="1"/>
</dbReference>
<organism evidence="7 8">
    <name type="scientific">Candidatus Cryptobacteroides faecipullorum</name>
    <dbReference type="NCBI Taxonomy" id="2840764"/>
    <lineage>
        <taxon>Bacteria</taxon>
        <taxon>Pseudomonadati</taxon>
        <taxon>Bacteroidota</taxon>
        <taxon>Bacteroidia</taxon>
        <taxon>Bacteroidales</taxon>
        <taxon>Candidatus Cryptobacteroides</taxon>
    </lineage>
</organism>
<dbReference type="PANTHER" id="PTHR43471">
    <property type="entry name" value="ABC TRANSPORTER PERMEASE"/>
    <property type="match status" value="1"/>
</dbReference>
<dbReference type="GO" id="GO:0140359">
    <property type="term" value="F:ABC-type transporter activity"/>
    <property type="evidence" value="ECO:0007669"/>
    <property type="project" value="InterPro"/>
</dbReference>
<dbReference type="SUPFAM" id="SSF53850">
    <property type="entry name" value="Periplasmic binding protein-like II"/>
    <property type="match status" value="1"/>
</dbReference>
<dbReference type="Gene3D" id="3.40.190.10">
    <property type="entry name" value="Periplasmic binding protein-like II"/>
    <property type="match status" value="1"/>
</dbReference>
<feature type="transmembrane region" description="Helical" evidence="5">
    <location>
        <begin position="182"/>
        <end position="210"/>
    </location>
</feature>
<evidence type="ECO:0000256" key="3">
    <source>
        <dbReference type="ARBA" id="ARBA00022989"/>
    </source>
</evidence>
<reference evidence="7" key="2">
    <citation type="journal article" date="2021" name="PeerJ">
        <title>Extensive microbial diversity within the chicken gut microbiome revealed by metagenomics and culture.</title>
        <authorList>
            <person name="Gilroy R."/>
            <person name="Ravi A."/>
            <person name="Getino M."/>
            <person name="Pursley I."/>
            <person name="Horton D.L."/>
            <person name="Alikhan N.F."/>
            <person name="Baker D."/>
            <person name="Gharbi K."/>
            <person name="Hall N."/>
            <person name="Watson M."/>
            <person name="Adriaenssens E.M."/>
            <person name="Foster-Nyarko E."/>
            <person name="Jarju S."/>
            <person name="Secka A."/>
            <person name="Antonio M."/>
            <person name="Oren A."/>
            <person name="Chaudhuri R.R."/>
            <person name="La Ragione R."/>
            <person name="Hildebrand F."/>
            <person name="Pallen M.J."/>
        </authorList>
    </citation>
    <scope>NUCLEOTIDE SEQUENCE</scope>
    <source>
        <strain evidence="7">B1-15692</strain>
    </source>
</reference>
<dbReference type="GO" id="GO:0016020">
    <property type="term" value="C:membrane"/>
    <property type="evidence" value="ECO:0007669"/>
    <property type="project" value="UniProtKB-SubCell"/>
</dbReference>
<dbReference type="InterPro" id="IPR013525">
    <property type="entry name" value="ABC2_TM"/>
</dbReference>
<feature type="transmembrane region" description="Helical" evidence="5">
    <location>
        <begin position="363"/>
        <end position="382"/>
    </location>
</feature>
<evidence type="ECO:0000256" key="5">
    <source>
        <dbReference type="SAM" id="Phobius"/>
    </source>
</evidence>
<feature type="transmembrane region" description="Helical" evidence="5">
    <location>
        <begin position="414"/>
        <end position="436"/>
    </location>
</feature>
<feature type="domain" description="ABC-2 type transporter transmembrane" evidence="6">
    <location>
        <begin position="21"/>
        <end position="436"/>
    </location>
</feature>
<comment type="caution">
    <text evidence="7">The sequence shown here is derived from an EMBL/GenBank/DDBJ whole genome shotgun (WGS) entry which is preliminary data.</text>
</comment>
<sequence>MNLHIINVIIGREYMTRVKKKSFLLTTFLGPIFFAAMCILPSVIMFMTTDKGKQVAVVDCSGIVMPYMVSNESTVYLDFTGMPVDSAKARCSEQDLDALVVVSPLDSVNRTVSVETYSGKPMSVDMKDAIKSRVNEAVEEYRLESYRIEGLRQIIEDVKADVSVSTFTFDDSGEEKITSSEVYMMISLVLSIIIYMFIAMFSAMVMQSVIEEKSSRVVEVLVSSVKATELMFGKIIGVACVALTQFFLWVVLTGVLVVVFGSFVGFDSIAESANVQTEQMTQMTEGMGMDAQALDAAGMNMQMTVPEAGSSEMSAVLETLKDINYPMILISFVVYFVLGYLLYASLFAAIGSAVENEADTQQLQLPVTIPLLLAFFIAFYAFKSPDSQVVFWGSIIPFTSPIVMLARIPFGVPVWELALSIALLLLTFVLIAYLSAKIYKIGILMFGKKTSFKDLYKWLKQK</sequence>
<feature type="transmembrane region" description="Helical" evidence="5">
    <location>
        <begin position="23"/>
        <end position="46"/>
    </location>
</feature>
<accession>A0A9D9I6G7</accession>
<evidence type="ECO:0000259" key="6">
    <source>
        <dbReference type="Pfam" id="PF12698"/>
    </source>
</evidence>
<evidence type="ECO:0000256" key="2">
    <source>
        <dbReference type="ARBA" id="ARBA00022692"/>
    </source>
</evidence>
<proteinExistence type="predicted"/>
<keyword evidence="4 5" id="KW-0472">Membrane</keyword>
<dbReference type="AlphaFoldDB" id="A0A9D9I6G7"/>
<comment type="subcellular location">
    <subcellularLocation>
        <location evidence="1">Membrane</location>
        <topology evidence="1">Multi-pass membrane protein</topology>
    </subcellularLocation>
</comment>
<evidence type="ECO:0000313" key="8">
    <source>
        <dbReference type="Proteomes" id="UP000823660"/>
    </source>
</evidence>
<keyword evidence="3 5" id="KW-1133">Transmembrane helix</keyword>
<dbReference type="Proteomes" id="UP000823660">
    <property type="component" value="Unassembled WGS sequence"/>
</dbReference>
<protein>
    <submittedName>
        <fullName evidence="7">ABC transporter permease</fullName>
    </submittedName>
</protein>
<feature type="transmembrane region" description="Helical" evidence="5">
    <location>
        <begin position="230"/>
        <end position="260"/>
    </location>
</feature>
<keyword evidence="2 5" id="KW-0812">Transmembrane</keyword>
<evidence type="ECO:0000256" key="1">
    <source>
        <dbReference type="ARBA" id="ARBA00004141"/>
    </source>
</evidence>
<feature type="transmembrane region" description="Helical" evidence="5">
    <location>
        <begin position="389"/>
        <end position="408"/>
    </location>
</feature>
<evidence type="ECO:0000313" key="7">
    <source>
        <dbReference type="EMBL" id="MBO8466807.1"/>
    </source>
</evidence>
<reference evidence="7" key="1">
    <citation type="submission" date="2020-10" db="EMBL/GenBank/DDBJ databases">
        <authorList>
            <person name="Gilroy R."/>
        </authorList>
    </citation>
    <scope>NUCLEOTIDE SEQUENCE</scope>
    <source>
        <strain evidence="7">B1-15692</strain>
    </source>
</reference>
<name>A0A9D9I6G7_9BACT</name>
<feature type="transmembrane region" description="Helical" evidence="5">
    <location>
        <begin position="327"/>
        <end position="351"/>
    </location>
</feature>
<gene>
    <name evidence="7" type="ORF">IAB99_03485</name>
</gene>
<evidence type="ECO:0000256" key="4">
    <source>
        <dbReference type="ARBA" id="ARBA00023136"/>
    </source>
</evidence>
<dbReference type="EMBL" id="JADIMH010000016">
    <property type="protein sequence ID" value="MBO8466807.1"/>
    <property type="molecule type" value="Genomic_DNA"/>
</dbReference>